<evidence type="ECO:0000313" key="6">
    <source>
        <dbReference type="Proteomes" id="UP000078529"/>
    </source>
</evidence>
<proteinExistence type="predicted"/>
<dbReference type="InterPro" id="IPR000160">
    <property type="entry name" value="GGDEF_dom"/>
</dbReference>
<accession>A0A175RTF6</accession>
<name>A0A175RTF6_9HYPH</name>
<dbReference type="GO" id="GO:1902201">
    <property type="term" value="P:negative regulation of bacterial-type flagellum-dependent cell motility"/>
    <property type="evidence" value="ECO:0007669"/>
    <property type="project" value="TreeGrafter"/>
</dbReference>
<dbReference type="InterPro" id="IPR029787">
    <property type="entry name" value="Nucleotide_cyclase"/>
</dbReference>
<reference evidence="5 6" key="1">
    <citation type="journal article" date="2016" name="Front. Microbiol.">
        <title>Genomic Resource of Rice Seed Associated Bacteria.</title>
        <authorList>
            <person name="Midha S."/>
            <person name="Bansal K."/>
            <person name="Sharma S."/>
            <person name="Kumar N."/>
            <person name="Patil P.P."/>
            <person name="Chaudhry V."/>
            <person name="Patil P.B."/>
        </authorList>
    </citation>
    <scope>NUCLEOTIDE SEQUENCE [LARGE SCALE GENOMIC DNA]</scope>
    <source>
        <strain evidence="5 6">NS365</strain>
    </source>
</reference>
<dbReference type="SMART" id="SM00267">
    <property type="entry name" value="GGDEF"/>
    <property type="match status" value="1"/>
</dbReference>
<dbReference type="PANTHER" id="PTHR45138:SF9">
    <property type="entry name" value="DIGUANYLATE CYCLASE DGCM-RELATED"/>
    <property type="match status" value="1"/>
</dbReference>
<dbReference type="SUPFAM" id="SSF55073">
    <property type="entry name" value="Nucleotide cyclase"/>
    <property type="match status" value="1"/>
</dbReference>
<evidence type="ECO:0000259" key="4">
    <source>
        <dbReference type="PROSITE" id="PS50887"/>
    </source>
</evidence>
<dbReference type="PANTHER" id="PTHR45138">
    <property type="entry name" value="REGULATORY COMPONENTS OF SENSORY TRANSDUCTION SYSTEM"/>
    <property type="match status" value="1"/>
</dbReference>
<feature type="transmembrane region" description="Helical" evidence="3">
    <location>
        <begin position="21"/>
        <end position="42"/>
    </location>
</feature>
<sequence length="363" mass="39355">MSATYGLMFLGAWSVQRSERHFLFWAASLLVNAICVAGFAYAPRAYPGIVSLLILGVVVAIQCLWMGMRSFDGRRPFKPPLLWLPLMSFPAHLLVIETLPANLAAAFGFLALTLMAGGASLYTLRRGEDRRSLPRRTCGLALFAYVPVYAISAIDSVAGRFDNATFLLLSDQVICSILVVSLFSVTLKRSRRALEAQALQDGLTGALNRTGLEYQLARGGRLAGRTVLAVDLDHFKLINDRFGHAAGDEVLQRFAALARRQLGPGDLLARTGGEEFVLVLAGERGGRSPDQRAEDLRRLFAETPTPWRGGLIPATVSIGLADVSPGTSFCDSMEAADRALYRVKQAGRNRVMSAHAISFPVSA</sequence>
<feature type="transmembrane region" description="Helical" evidence="3">
    <location>
        <begin position="80"/>
        <end position="99"/>
    </location>
</feature>
<feature type="transmembrane region" description="Helical" evidence="3">
    <location>
        <begin position="136"/>
        <end position="154"/>
    </location>
</feature>
<dbReference type="InterPro" id="IPR043128">
    <property type="entry name" value="Rev_trsase/Diguanyl_cyclase"/>
</dbReference>
<keyword evidence="3" id="KW-0472">Membrane</keyword>
<dbReference type="AlphaFoldDB" id="A0A175RTF6"/>
<dbReference type="Gene3D" id="3.30.70.270">
    <property type="match status" value="1"/>
</dbReference>
<keyword evidence="3" id="KW-0812">Transmembrane</keyword>
<dbReference type="PATRIC" id="fig|401562.4.peg.1008"/>
<dbReference type="Proteomes" id="UP000078529">
    <property type="component" value="Unassembled WGS sequence"/>
</dbReference>
<dbReference type="GO" id="GO:0043709">
    <property type="term" value="P:cell adhesion involved in single-species biofilm formation"/>
    <property type="evidence" value="ECO:0007669"/>
    <property type="project" value="TreeGrafter"/>
</dbReference>
<organism evidence="5 6">
    <name type="scientific">Aureimonas ureilytica</name>
    <dbReference type="NCBI Taxonomy" id="401562"/>
    <lineage>
        <taxon>Bacteria</taxon>
        <taxon>Pseudomonadati</taxon>
        <taxon>Pseudomonadota</taxon>
        <taxon>Alphaproteobacteria</taxon>
        <taxon>Hyphomicrobiales</taxon>
        <taxon>Aurantimonadaceae</taxon>
        <taxon>Aureimonas</taxon>
    </lineage>
</organism>
<dbReference type="CDD" id="cd01949">
    <property type="entry name" value="GGDEF"/>
    <property type="match status" value="1"/>
</dbReference>
<dbReference type="GO" id="GO:0052621">
    <property type="term" value="F:diguanylate cyclase activity"/>
    <property type="evidence" value="ECO:0007669"/>
    <property type="project" value="UniProtKB-EC"/>
</dbReference>
<dbReference type="PROSITE" id="PS50887">
    <property type="entry name" value="GGDEF"/>
    <property type="match status" value="1"/>
</dbReference>
<keyword evidence="6" id="KW-1185">Reference proteome</keyword>
<comment type="caution">
    <text evidence="5">The sequence shown here is derived from an EMBL/GenBank/DDBJ whole genome shotgun (WGS) entry which is preliminary data.</text>
</comment>
<feature type="transmembrane region" description="Helical" evidence="3">
    <location>
        <begin position="166"/>
        <end position="187"/>
    </location>
</feature>
<feature type="transmembrane region" description="Helical" evidence="3">
    <location>
        <begin position="48"/>
        <end position="68"/>
    </location>
</feature>
<dbReference type="NCBIfam" id="TIGR00254">
    <property type="entry name" value="GGDEF"/>
    <property type="match status" value="1"/>
</dbReference>
<dbReference type="EC" id="2.7.7.65" evidence="1"/>
<feature type="transmembrane region" description="Helical" evidence="3">
    <location>
        <begin position="105"/>
        <end position="124"/>
    </location>
</feature>
<keyword evidence="3" id="KW-1133">Transmembrane helix</keyword>
<evidence type="ECO:0000256" key="3">
    <source>
        <dbReference type="SAM" id="Phobius"/>
    </source>
</evidence>
<evidence type="ECO:0000256" key="1">
    <source>
        <dbReference type="ARBA" id="ARBA00012528"/>
    </source>
</evidence>
<feature type="domain" description="GGDEF" evidence="4">
    <location>
        <begin position="223"/>
        <end position="356"/>
    </location>
</feature>
<protein>
    <recommendedName>
        <fullName evidence="1">diguanylate cyclase</fullName>
        <ecNumber evidence="1">2.7.7.65</ecNumber>
    </recommendedName>
</protein>
<evidence type="ECO:0000256" key="2">
    <source>
        <dbReference type="ARBA" id="ARBA00034247"/>
    </source>
</evidence>
<dbReference type="Pfam" id="PF00990">
    <property type="entry name" value="GGDEF"/>
    <property type="match status" value="1"/>
</dbReference>
<gene>
    <name evidence="5" type="ORF">NS365_06725</name>
</gene>
<evidence type="ECO:0000313" key="5">
    <source>
        <dbReference type="EMBL" id="KTR06797.1"/>
    </source>
</evidence>
<comment type="catalytic activity">
    <reaction evidence="2">
        <text>2 GTP = 3',3'-c-di-GMP + 2 diphosphate</text>
        <dbReference type="Rhea" id="RHEA:24898"/>
        <dbReference type="ChEBI" id="CHEBI:33019"/>
        <dbReference type="ChEBI" id="CHEBI:37565"/>
        <dbReference type="ChEBI" id="CHEBI:58805"/>
        <dbReference type="EC" id="2.7.7.65"/>
    </reaction>
</comment>
<dbReference type="GO" id="GO:0005886">
    <property type="term" value="C:plasma membrane"/>
    <property type="evidence" value="ECO:0007669"/>
    <property type="project" value="TreeGrafter"/>
</dbReference>
<dbReference type="InterPro" id="IPR050469">
    <property type="entry name" value="Diguanylate_Cyclase"/>
</dbReference>
<dbReference type="EMBL" id="LDQA01000015">
    <property type="protein sequence ID" value="KTR06797.1"/>
    <property type="molecule type" value="Genomic_DNA"/>
</dbReference>